<feature type="transmembrane region" description="Helical" evidence="10">
    <location>
        <begin position="109"/>
        <end position="128"/>
    </location>
</feature>
<dbReference type="GO" id="GO:0046983">
    <property type="term" value="F:protein dimerization activity"/>
    <property type="evidence" value="ECO:0007669"/>
    <property type="project" value="InterPro"/>
</dbReference>
<dbReference type="OrthoDB" id="4299820at2"/>
<evidence type="ECO:0000256" key="7">
    <source>
        <dbReference type="ARBA" id="ARBA00022840"/>
    </source>
</evidence>
<reference evidence="12 13" key="1">
    <citation type="submission" date="2018-03" db="EMBL/GenBank/DDBJ databases">
        <title>Genomic Encyclopedia of Archaeal and Bacterial Type Strains, Phase II (KMG-II): from individual species to whole genera.</title>
        <authorList>
            <person name="Goeker M."/>
        </authorList>
    </citation>
    <scope>NUCLEOTIDE SEQUENCE [LARGE SCALE GENOMIC DNA]</scope>
    <source>
        <strain evidence="12 13">DSM 43146</strain>
    </source>
</reference>
<keyword evidence="5" id="KW-0547">Nucleotide-binding</keyword>
<feature type="transmembrane region" description="Helical" evidence="10">
    <location>
        <begin position="531"/>
        <end position="556"/>
    </location>
</feature>
<name>A0A2T0K9Y5_9ACTN</name>
<keyword evidence="10" id="KW-0472">Membrane</keyword>
<dbReference type="PANTHER" id="PTHR24421:SF10">
    <property type="entry name" value="NITRATE_NITRITE SENSOR PROTEIN NARQ"/>
    <property type="match status" value="1"/>
</dbReference>
<feature type="transmembrane region" description="Helical" evidence="10">
    <location>
        <begin position="499"/>
        <end position="519"/>
    </location>
</feature>
<evidence type="ECO:0000256" key="6">
    <source>
        <dbReference type="ARBA" id="ARBA00022777"/>
    </source>
</evidence>
<dbReference type="GO" id="GO:0016020">
    <property type="term" value="C:membrane"/>
    <property type="evidence" value="ECO:0007669"/>
    <property type="project" value="InterPro"/>
</dbReference>
<evidence type="ECO:0000256" key="9">
    <source>
        <dbReference type="SAM" id="MobiDB-lite"/>
    </source>
</evidence>
<feature type="transmembrane region" description="Helical" evidence="10">
    <location>
        <begin position="56"/>
        <end position="73"/>
    </location>
</feature>
<dbReference type="PANTHER" id="PTHR24421">
    <property type="entry name" value="NITRATE/NITRITE SENSOR PROTEIN NARX-RELATED"/>
    <property type="match status" value="1"/>
</dbReference>
<feature type="transmembrane region" description="Helical" evidence="10">
    <location>
        <begin position="444"/>
        <end position="462"/>
    </location>
</feature>
<evidence type="ECO:0000313" key="12">
    <source>
        <dbReference type="EMBL" id="PRX19947.1"/>
    </source>
</evidence>
<keyword evidence="13" id="KW-1185">Reference proteome</keyword>
<feature type="transmembrane region" description="Helical" evidence="10">
    <location>
        <begin position="85"/>
        <end position="102"/>
    </location>
</feature>
<feature type="domain" description="Signal transduction histidine kinase subgroup 3 dimerisation and phosphoacceptor" evidence="11">
    <location>
        <begin position="189"/>
        <end position="249"/>
    </location>
</feature>
<evidence type="ECO:0000256" key="5">
    <source>
        <dbReference type="ARBA" id="ARBA00022741"/>
    </source>
</evidence>
<protein>
    <recommendedName>
        <fullName evidence="2">histidine kinase</fullName>
        <ecNumber evidence="2">2.7.13.3</ecNumber>
    </recommendedName>
</protein>
<dbReference type="Gene3D" id="1.20.5.1930">
    <property type="match status" value="1"/>
</dbReference>
<evidence type="ECO:0000256" key="3">
    <source>
        <dbReference type="ARBA" id="ARBA00022553"/>
    </source>
</evidence>
<dbReference type="GO" id="GO:0005524">
    <property type="term" value="F:ATP binding"/>
    <property type="evidence" value="ECO:0007669"/>
    <property type="project" value="UniProtKB-KW"/>
</dbReference>
<feature type="transmembrane region" description="Helical" evidence="10">
    <location>
        <begin position="7"/>
        <end position="24"/>
    </location>
</feature>
<feature type="region of interest" description="Disordered" evidence="9">
    <location>
        <begin position="638"/>
        <end position="658"/>
    </location>
</feature>
<keyword evidence="4" id="KW-0808">Transferase</keyword>
<feature type="transmembrane region" description="Helical" evidence="10">
    <location>
        <begin position="394"/>
        <end position="412"/>
    </location>
</feature>
<comment type="caution">
    <text evidence="12">The sequence shown here is derived from an EMBL/GenBank/DDBJ whole genome shotgun (WGS) entry which is preliminary data.</text>
</comment>
<feature type="transmembrane region" description="Helical" evidence="10">
    <location>
        <begin position="418"/>
        <end position="437"/>
    </location>
</feature>
<evidence type="ECO:0000256" key="1">
    <source>
        <dbReference type="ARBA" id="ARBA00000085"/>
    </source>
</evidence>
<dbReference type="Gene3D" id="3.30.565.10">
    <property type="entry name" value="Histidine kinase-like ATPase, C-terminal domain"/>
    <property type="match status" value="1"/>
</dbReference>
<dbReference type="AlphaFoldDB" id="A0A2T0K9Y5"/>
<keyword evidence="10" id="KW-1133">Transmembrane helix</keyword>
<feature type="transmembrane region" description="Helical" evidence="10">
    <location>
        <begin position="140"/>
        <end position="158"/>
    </location>
</feature>
<dbReference type="GO" id="GO:0000155">
    <property type="term" value="F:phosphorelay sensor kinase activity"/>
    <property type="evidence" value="ECO:0007669"/>
    <property type="project" value="InterPro"/>
</dbReference>
<keyword evidence="8" id="KW-0902">Two-component regulatory system</keyword>
<evidence type="ECO:0000259" key="11">
    <source>
        <dbReference type="Pfam" id="PF07730"/>
    </source>
</evidence>
<keyword evidence="3" id="KW-0597">Phosphoprotein</keyword>
<dbReference type="EMBL" id="PVMZ01000009">
    <property type="protein sequence ID" value="PRX19947.1"/>
    <property type="molecule type" value="Genomic_DNA"/>
</dbReference>
<gene>
    <name evidence="12" type="ORF">CLV67_109212</name>
</gene>
<evidence type="ECO:0000256" key="4">
    <source>
        <dbReference type="ARBA" id="ARBA00022679"/>
    </source>
</evidence>
<feature type="transmembrane region" description="Helical" evidence="10">
    <location>
        <begin position="468"/>
        <end position="487"/>
    </location>
</feature>
<evidence type="ECO:0000256" key="8">
    <source>
        <dbReference type="ARBA" id="ARBA00023012"/>
    </source>
</evidence>
<dbReference type="SUPFAM" id="SSF55874">
    <property type="entry name" value="ATPase domain of HSP90 chaperone/DNA topoisomerase II/histidine kinase"/>
    <property type="match status" value="1"/>
</dbReference>
<organism evidence="12 13">
    <name type="scientific">Actinoplanes italicus</name>
    <dbReference type="NCBI Taxonomy" id="113567"/>
    <lineage>
        <taxon>Bacteria</taxon>
        <taxon>Bacillati</taxon>
        <taxon>Actinomycetota</taxon>
        <taxon>Actinomycetes</taxon>
        <taxon>Micromonosporales</taxon>
        <taxon>Micromonosporaceae</taxon>
        <taxon>Actinoplanes</taxon>
    </lineage>
</organism>
<keyword evidence="6 12" id="KW-0418">Kinase</keyword>
<evidence type="ECO:0000256" key="2">
    <source>
        <dbReference type="ARBA" id="ARBA00012438"/>
    </source>
</evidence>
<accession>A0A2T0K9Y5</accession>
<dbReference type="RefSeq" id="WP_106321764.1">
    <property type="nucleotide sequence ID" value="NZ_BOMO01000080.1"/>
</dbReference>
<dbReference type="InterPro" id="IPR050482">
    <property type="entry name" value="Sensor_HK_TwoCompSys"/>
</dbReference>
<sequence length="658" mass="69156">MARWTLPALLVAGQLIYWPGWLLLDGRPVATGRAIGVTVLCLFIGAALGWRRERPVPVLAAVFTACCAAILVAPAEPQWGDPYDAVLVIGIAEVIALFSVAVHCTLRVALWSLAAVAVLDGVATAAETVAAADRVNPGEVAVYVALSLAGSGLIIALGRRRARWNGERAEAARRLAAAQRAGLEAADTERRRLARELHDVTAHHLTSIVVNSSAAEMLGEQRPELRAEALDFAARTGRETLAALRQLVAIMPFGGQRDDTPSLADLAGGFRELGQRITLELPDGDPPPERAEAVYGIVREALTNTLRYAPGGEVLVRYTPAELLVEDHGGTGTTAGLGGGRGLAGMRERAESIGGACEAGPVSGGGWRVMAVFPEAGAARTAYPRRIDRTSLDAAAVALMLLAPVVGVVIALEEGMTPVQTVLVLLANLVHAVPLLWRRRAAWWVLGAVALTGALGPLLTVTGQVRPGLFYVFLFGGAADLAAVHAVASWGARPRLSALSIPAAAVPAALWLALTIVIVSPDDESGVLMNATLGVLMALLFTVVLSVLMVGPWAVGHAARRRRDRRWVREEGGVAQELEQAAFRALLERHRIAAGLQEAVLRHAAEVPGAAERGDLTGVLAAAREALTAMRSLLDGLGTRAPSEAEPARPEVSSSRSE</sequence>
<dbReference type="InterPro" id="IPR036890">
    <property type="entry name" value="HATPase_C_sf"/>
</dbReference>
<feature type="transmembrane region" description="Helical" evidence="10">
    <location>
        <begin position="30"/>
        <end position="49"/>
    </location>
</feature>
<evidence type="ECO:0000313" key="13">
    <source>
        <dbReference type="Proteomes" id="UP000239415"/>
    </source>
</evidence>
<dbReference type="Pfam" id="PF07730">
    <property type="entry name" value="HisKA_3"/>
    <property type="match status" value="1"/>
</dbReference>
<dbReference type="InterPro" id="IPR011712">
    <property type="entry name" value="Sig_transdc_His_kin_sub3_dim/P"/>
</dbReference>
<keyword evidence="10" id="KW-0812">Transmembrane</keyword>
<proteinExistence type="predicted"/>
<dbReference type="CDD" id="cd16917">
    <property type="entry name" value="HATPase_UhpB-NarQ-NarX-like"/>
    <property type="match status" value="1"/>
</dbReference>
<comment type="catalytic activity">
    <reaction evidence="1">
        <text>ATP + protein L-histidine = ADP + protein N-phospho-L-histidine.</text>
        <dbReference type="EC" id="2.7.13.3"/>
    </reaction>
</comment>
<evidence type="ECO:0000256" key="10">
    <source>
        <dbReference type="SAM" id="Phobius"/>
    </source>
</evidence>
<dbReference type="Proteomes" id="UP000239415">
    <property type="component" value="Unassembled WGS sequence"/>
</dbReference>
<dbReference type="EC" id="2.7.13.3" evidence="2"/>
<keyword evidence="7" id="KW-0067">ATP-binding</keyword>